<evidence type="ECO:0000313" key="2">
    <source>
        <dbReference type="Proteomes" id="UP000075615"/>
    </source>
</evidence>
<evidence type="ECO:0000313" key="1">
    <source>
        <dbReference type="EMBL" id="KYG76461.1"/>
    </source>
</evidence>
<dbReference type="EMBL" id="LRDB01000023">
    <property type="protein sequence ID" value="KYG76461.1"/>
    <property type="molecule type" value="Genomic_DNA"/>
</dbReference>
<dbReference type="AlphaFoldDB" id="A0A150XCN8"/>
<keyword evidence="2" id="KW-1185">Reference proteome</keyword>
<name>A0A150XCN8_9BACT</name>
<proteinExistence type="predicted"/>
<reference evidence="1 2" key="1">
    <citation type="submission" date="2016-01" db="EMBL/GenBank/DDBJ databases">
        <title>Genome sequencing of Roseivirga echinicomitans KMM 6058.</title>
        <authorList>
            <person name="Selvaratnam C."/>
            <person name="Thevarajoo S."/>
            <person name="Goh K.M."/>
            <person name="Ee R."/>
            <person name="Chan K.-G."/>
            <person name="Chong C.S."/>
        </authorList>
    </citation>
    <scope>NUCLEOTIDE SEQUENCE [LARGE SCALE GENOMIC DNA]</scope>
    <source>
        <strain evidence="1 2">KMM 6058</strain>
    </source>
</reference>
<dbReference type="STRING" id="296218.AWN68_05345"/>
<dbReference type="InterPro" id="IPR003615">
    <property type="entry name" value="HNH_nuc"/>
</dbReference>
<accession>A0A150XCN8</accession>
<comment type="caution">
    <text evidence="1">The sequence shown here is derived from an EMBL/GenBank/DDBJ whole genome shotgun (WGS) entry which is preliminary data.</text>
</comment>
<dbReference type="CDD" id="cd00085">
    <property type="entry name" value="HNHc"/>
    <property type="match status" value="1"/>
</dbReference>
<sequence>MESEIKYTEHLDGSKCNRIKQLGRKSEIAKHWRESIFKLGLFMDWGEPSCWACGIFDNKHDIQDSTLAMDEIFKVWDKQNYLERCHVIPKSLGGCSCSGNIVLLCKRCHKDNPDTNDLLTFKLWIQNRKSHAVRRVAELTSLFEEFGLKINDLDFFLLSSCQEFKNHLINNLIPVRGKFTDATKLAALLEWKRGKTEEELLNKLPKYVQEEINAMR</sequence>
<dbReference type="RefSeq" id="WP_068415517.1">
    <property type="nucleotide sequence ID" value="NZ_LRDB01000023.1"/>
</dbReference>
<dbReference type="Proteomes" id="UP000075615">
    <property type="component" value="Unassembled WGS sequence"/>
</dbReference>
<dbReference type="OrthoDB" id="9779761at2"/>
<dbReference type="Gene3D" id="1.10.30.50">
    <property type="match status" value="1"/>
</dbReference>
<gene>
    <name evidence="1" type="ORF">AWN68_05345</name>
</gene>
<protein>
    <recommendedName>
        <fullName evidence="3">HNH nuclease domain-containing protein</fullName>
    </recommendedName>
</protein>
<evidence type="ECO:0008006" key="3">
    <source>
        <dbReference type="Google" id="ProtNLM"/>
    </source>
</evidence>
<organism evidence="1 2">
    <name type="scientific">Roseivirga echinicomitans</name>
    <dbReference type="NCBI Taxonomy" id="296218"/>
    <lineage>
        <taxon>Bacteria</taxon>
        <taxon>Pseudomonadati</taxon>
        <taxon>Bacteroidota</taxon>
        <taxon>Cytophagia</taxon>
        <taxon>Cytophagales</taxon>
        <taxon>Roseivirgaceae</taxon>
        <taxon>Roseivirga</taxon>
    </lineage>
</organism>